<dbReference type="CDD" id="cd13688">
    <property type="entry name" value="PBP2_GltI_DEBP"/>
    <property type="match status" value="1"/>
</dbReference>
<dbReference type="GO" id="GO:0006865">
    <property type="term" value="P:amino acid transport"/>
    <property type="evidence" value="ECO:0007669"/>
    <property type="project" value="TreeGrafter"/>
</dbReference>
<protein>
    <submittedName>
        <fullName evidence="6">Amino acid ABC transporter substrate-binding protein</fullName>
    </submittedName>
</protein>
<dbReference type="PANTHER" id="PTHR30085:SF2">
    <property type="entry name" value="GLUTAMATE_ASPARTATE IMPORT SOLUTE-BINDING PROTEIN"/>
    <property type="match status" value="1"/>
</dbReference>
<gene>
    <name evidence="6" type="ORF">FHP91_10575</name>
</gene>
<evidence type="ECO:0000259" key="5">
    <source>
        <dbReference type="SMART" id="SM00062"/>
    </source>
</evidence>
<dbReference type="OrthoDB" id="7240770at2"/>
<evidence type="ECO:0000256" key="1">
    <source>
        <dbReference type="ARBA" id="ARBA00010333"/>
    </source>
</evidence>
<feature type="signal peptide" evidence="4">
    <location>
        <begin position="1"/>
        <end position="24"/>
    </location>
</feature>
<keyword evidence="7" id="KW-1185">Reference proteome</keyword>
<dbReference type="PANTHER" id="PTHR30085">
    <property type="entry name" value="AMINO ACID ABC TRANSPORTER PERMEASE"/>
    <property type="match status" value="1"/>
</dbReference>
<dbReference type="InterPro" id="IPR051455">
    <property type="entry name" value="Bact_solute-bind_prot3"/>
</dbReference>
<keyword evidence="2" id="KW-0813">Transport</keyword>
<evidence type="ECO:0000256" key="2">
    <source>
        <dbReference type="ARBA" id="ARBA00022448"/>
    </source>
</evidence>
<reference evidence="6 7" key="1">
    <citation type="submission" date="2019-07" db="EMBL/GenBank/DDBJ databases">
        <title>The pathways for chlorine oxyanion respiration interact through the shared metabolite chlorate.</title>
        <authorList>
            <person name="Barnum T.P."/>
            <person name="Cheng Y."/>
            <person name="Hill K.A."/>
            <person name="Lucas L.N."/>
            <person name="Carlson H.K."/>
            <person name="Coates J.D."/>
        </authorList>
    </citation>
    <scope>NUCLEOTIDE SEQUENCE [LARGE SCALE GENOMIC DNA]</scope>
    <source>
        <strain evidence="6 7">SFB-3</strain>
    </source>
</reference>
<sequence length="291" mass="31989">MSHTRLTHALIVALALFGTLPAQADTLDKIRRTGTLTLGWVGGNPPFGIATPGTPEGYTLDLCRHVAVDVQRTLGLSELKIAYRETTWDTRFTALDNNETDMDCSASTITRDRLARYEFSPAFYVTGTRLLVRKADKIRSIDDLGTMTIAVIKNTTGEKLVVEHNAAASLGLTLLHVADADAGLAAVREGKAKAFALDDIILYSQISAADDGQTQYEVVGPFLSIEPYGIMMRKGDARFTDTVSNSLRRLLPTPEMPALYQRWFNTPSLNVPLNRLTKETFTTPNREPAFP</sequence>
<keyword evidence="3 4" id="KW-0732">Signal</keyword>
<accession>A0A557QWM7</accession>
<evidence type="ECO:0000313" key="6">
    <source>
        <dbReference type="EMBL" id="TVO57321.1"/>
    </source>
</evidence>
<dbReference type="EMBL" id="VMNK01000007">
    <property type="protein sequence ID" value="TVO57321.1"/>
    <property type="molecule type" value="Genomic_DNA"/>
</dbReference>
<dbReference type="GO" id="GO:0030288">
    <property type="term" value="C:outer membrane-bounded periplasmic space"/>
    <property type="evidence" value="ECO:0007669"/>
    <property type="project" value="TreeGrafter"/>
</dbReference>
<dbReference type="Pfam" id="PF00497">
    <property type="entry name" value="SBP_bac_3"/>
    <property type="match status" value="1"/>
</dbReference>
<dbReference type="RefSeq" id="WP_144309557.1">
    <property type="nucleotide sequence ID" value="NZ_VMNK01000007.1"/>
</dbReference>
<proteinExistence type="inferred from homology"/>
<comment type="similarity">
    <text evidence="1">Belongs to the bacterial solute-binding protein 3 family.</text>
</comment>
<dbReference type="GO" id="GO:0005576">
    <property type="term" value="C:extracellular region"/>
    <property type="evidence" value="ECO:0007669"/>
    <property type="project" value="TreeGrafter"/>
</dbReference>
<name>A0A557QWM7_9RHOO</name>
<feature type="chain" id="PRO_5021921695" evidence="4">
    <location>
        <begin position="25"/>
        <end position="291"/>
    </location>
</feature>
<evidence type="ECO:0000256" key="4">
    <source>
        <dbReference type="SAM" id="SignalP"/>
    </source>
</evidence>
<dbReference type="Proteomes" id="UP000319502">
    <property type="component" value="Unassembled WGS sequence"/>
</dbReference>
<dbReference type="SUPFAM" id="SSF53850">
    <property type="entry name" value="Periplasmic binding protein-like II"/>
    <property type="match status" value="1"/>
</dbReference>
<dbReference type="InterPro" id="IPR001638">
    <property type="entry name" value="Solute-binding_3/MltF_N"/>
</dbReference>
<dbReference type="Gene3D" id="3.40.190.10">
    <property type="entry name" value="Periplasmic binding protein-like II"/>
    <property type="match status" value="2"/>
</dbReference>
<comment type="caution">
    <text evidence="6">The sequence shown here is derived from an EMBL/GenBank/DDBJ whole genome shotgun (WGS) entry which is preliminary data.</text>
</comment>
<dbReference type="SMART" id="SM00062">
    <property type="entry name" value="PBPb"/>
    <property type="match status" value="1"/>
</dbReference>
<feature type="domain" description="Solute-binding protein family 3/N-terminal" evidence="5">
    <location>
        <begin position="35"/>
        <end position="267"/>
    </location>
</feature>
<evidence type="ECO:0000313" key="7">
    <source>
        <dbReference type="Proteomes" id="UP000319502"/>
    </source>
</evidence>
<organism evidence="6 7">
    <name type="scientific">Denitromonas halophila</name>
    <dbReference type="NCBI Taxonomy" id="1629404"/>
    <lineage>
        <taxon>Bacteria</taxon>
        <taxon>Pseudomonadati</taxon>
        <taxon>Pseudomonadota</taxon>
        <taxon>Betaproteobacteria</taxon>
        <taxon>Rhodocyclales</taxon>
        <taxon>Zoogloeaceae</taxon>
        <taxon>Denitromonas</taxon>
    </lineage>
</organism>
<evidence type="ECO:0000256" key="3">
    <source>
        <dbReference type="ARBA" id="ARBA00022729"/>
    </source>
</evidence>
<dbReference type="AlphaFoldDB" id="A0A557QWM7"/>